<evidence type="ECO:0000313" key="5">
    <source>
        <dbReference type="EMBL" id="NLR94274.1"/>
    </source>
</evidence>
<dbReference type="Proteomes" id="UP000585050">
    <property type="component" value="Unassembled WGS sequence"/>
</dbReference>
<dbReference type="InterPro" id="IPR036735">
    <property type="entry name" value="NGN_dom_sf"/>
</dbReference>
<dbReference type="GO" id="GO:0031564">
    <property type="term" value="P:transcription antitermination"/>
    <property type="evidence" value="ECO:0007669"/>
    <property type="project" value="UniProtKB-KW"/>
</dbReference>
<proteinExistence type="predicted"/>
<dbReference type="PANTHER" id="PTHR30265:SF4">
    <property type="entry name" value="KOW MOTIF FAMILY PROTEIN, EXPRESSED"/>
    <property type="match status" value="1"/>
</dbReference>
<dbReference type="GO" id="GO:0006354">
    <property type="term" value="P:DNA-templated transcription elongation"/>
    <property type="evidence" value="ECO:0007669"/>
    <property type="project" value="InterPro"/>
</dbReference>
<keyword evidence="3" id="KW-0804">Transcription</keyword>
<dbReference type="CDD" id="cd09895">
    <property type="entry name" value="NGN_SP_UpxY"/>
    <property type="match status" value="1"/>
</dbReference>
<protein>
    <submittedName>
        <fullName evidence="5">UpxY family transcription antiterminator</fullName>
    </submittedName>
</protein>
<dbReference type="SUPFAM" id="SSF50104">
    <property type="entry name" value="Translation proteins SH3-like domain"/>
    <property type="match status" value="1"/>
</dbReference>
<dbReference type="SMART" id="SM00738">
    <property type="entry name" value="NGN"/>
    <property type="match status" value="1"/>
</dbReference>
<accession>A0A7X8SPZ9</accession>
<evidence type="ECO:0000259" key="4">
    <source>
        <dbReference type="SMART" id="SM00738"/>
    </source>
</evidence>
<dbReference type="InterPro" id="IPR006645">
    <property type="entry name" value="NGN-like_dom"/>
</dbReference>
<dbReference type="InterPro" id="IPR043425">
    <property type="entry name" value="NusG-like"/>
</dbReference>
<dbReference type="RefSeq" id="WP_168884985.1">
    <property type="nucleotide sequence ID" value="NZ_JABAIL010000010.1"/>
</dbReference>
<name>A0A7X8SPZ9_9BACT</name>
<dbReference type="Pfam" id="PF02357">
    <property type="entry name" value="NusG"/>
    <property type="match status" value="1"/>
</dbReference>
<evidence type="ECO:0000313" key="6">
    <source>
        <dbReference type="Proteomes" id="UP000585050"/>
    </source>
</evidence>
<evidence type="ECO:0000256" key="2">
    <source>
        <dbReference type="ARBA" id="ARBA00023015"/>
    </source>
</evidence>
<dbReference type="AlphaFoldDB" id="A0A7X8SPZ9"/>
<keyword evidence="6" id="KW-1185">Reference proteome</keyword>
<comment type="caution">
    <text evidence="5">The sequence shown here is derived from an EMBL/GenBank/DDBJ whole genome shotgun (WGS) entry which is preliminary data.</text>
</comment>
<keyword evidence="2" id="KW-0805">Transcription regulation</keyword>
<reference evidence="5 6" key="1">
    <citation type="submission" date="2020-04" db="EMBL/GenBank/DDBJ databases">
        <title>Flammeovirga sp. SR4, a novel species isolated from seawater.</title>
        <authorList>
            <person name="Wang X."/>
        </authorList>
    </citation>
    <scope>NUCLEOTIDE SEQUENCE [LARGE SCALE GENOMIC DNA]</scope>
    <source>
        <strain evidence="5 6">SR4</strain>
    </source>
</reference>
<keyword evidence="1" id="KW-0889">Transcription antitermination</keyword>
<dbReference type="SUPFAM" id="SSF82679">
    <property type="entry name" value="N-utilization substance G protein NusG, N-terminal domain"/>
    <property type="match status" value="1"/>
</dbReference>
<dbReference type="InterPro" id="IPR008991">
    <property type="entry name" value="Translation_prot_SH3-like_sf"/>
</dbReference>
<dbReference type="PANTHER" id="PTHR30265">
    <property type="entry name" value="RHO-INTERACTING TRANSCRIPTION TERMINATION FACTOR NUSG"/>
    <property type="match status" value="1"/>
</dbReference>
<dbReference type="NCBIfam" id="NF033644">
    <property type="entry name" value="antiterm_UpxY"/>
    <property type="match status" value="1"/>
</dbReference>
<gene>
    <name evidence="5" type="ORF">HGP29_23925</name>
</gene>
<evidence type="ECO:0000256" key="1">
    <source>
        <dbReference type="ARBA" id="ARBA00022814"/>
    </source>
</evidence>
<evidence type="ECO:0000256" key="3">
    <source>
        <dbReference type="ARBA" id="ARBA00023163"/>
    </source>
</evidence>
<dbReference type="EMBL" id="JABAIL010000010">
    <property type="protein sequence ID" value="NLR94274.1"/>
    <property type="molecule type" value="Genomic_DNA"/>
</dbReference>
<organism evidence="5 6">
    <name type="scientific">Flammeovirga agarivorans</name>
    <dbReference type="NCBI Taxonomy" id="2726742"/>
    <lineage>
        <taxon>Bacteria</taxon>
        <taxon>Pseudomonadati</taxon>
        <taxon>Bacteroidota</taxon>
        <taxon>Cytophagia</taxon>
        <taxon>Cytophagales</taxon>
        <taxon>Flammeovirgaceae</taxon>
        <taxon>Flammeovirga</taxon>
    </lineage>
</organism>
<dbReference type="Gene3D" id="3.30.70.940">
    <property type="entry name" value="NusG, N-terminal domain"/>
    <property type="match status" value="1"/>
</dbReference>
<feature type="domain" description="NusG-like N-terminal" evidence="4">
    <location>
        <begin position="7"/>
        <end position="104"/>
    </location>
</feature>
<sequence length="168" mass="19541">MQTSEHKKVWLAIYTKPRAEKKVADRLEKNGFEVYCPTYTTIRQWSDRKKKVVIPAIPSYCFIKIEEHKRWDALKDPGAVRYIFWQGKPAVIKEQQILAFKRFMGEIGENEEIFSSPLSEGDKVLIRSGSFTGIEADILKIRKTEVQLILPELELKLVCQRKDIDKIG</sequence>